<gene>
    <name evidence="2" type="ORF">CTEN210_05312</name>
</gene>
<protein>
    <submittedName>
        <fullName evidence="2">Uncharacterized protein</fullName>
    </submittedName>
</protein>
<feature type="region of interest" description="Disordered" evidence="1">
    <location>
        <begin position="1"/>
        <end position="26"/>
    </location>
</feature>
<accession>A0AAD3CMU0</accession>
<name>A0AAD3CMU0_9STRA</name>
<reference evidence="2 3" key="1">
    <citation type="journal article" date="2021" name="Sci. Rep.">
        <title>The genome of the diatom Chaetoceros tenuissimus carries an ancient integrated fragment of an extant virus.</title>
        <authorList>
            <person name="Hongo Y."/>
            <person name="Kimura K."/>
            <person name="Takaki Y."/>
            <person name="Yoshida Y."/>
            <person name="Baba S."/>
            <person name="Kobayashi G."/>
            <person name="Nagasaki K."/>
            <person name="Hano T."/>
            <person name="Tomaru Y."/>
        </authorList>
    </citation>
    <scope>NUCLEOTIDE SEQUENCE [LARGE SCALE GENOMIC DNA]</scope>
    <source>
        <strain evidence="2 3">NIES-3715</strain>
    </source>
</reference>
<dbReference type="AlphaFoldDB" id="A0AAD3CMU0"/>
<comment type="caution">
    <text evidence="2">The sequence shown here is derived from an EMBL/GenBank/DDBJ whole genome shotgun (WGS) entry which is preliminary data.</text>
</comment>
<evidence type="ECO:0000313" key="3">
    <source>
        <dbReference type="Proteomes" id="UP001054902"/>
    </source>
</evidence>
<organism evidence="2 3">
    <name type="scientific">Chaetoceros tenuissimus</name>
    <dbReference type="NCBI Taxonomy" id="426638"/>
    <lineage>
        <taxon>Eukaryota</taxon>
        <taxon>Sar</taxon>
        <taxon>Stramenopiles</taxon>
        <taxon>Ochrophyta</taxon>
        <taxon>Bacillariophyta</taxon>
        <taxon>Coscinodiscophyceae</taxon>
        <taxon>Chaetocerotophycidae</taxon>
        <taxon>Chaetocerotales</taxon>
        <taxon>Chaetocerotaceae</taxon>
        <taxon>Chaetoceros</taxon>
    </lineage>
</organism>
<dbReference type="EMBL" id="BLLK01000029">
    <property type="protein sequence ID" value="GFH48836.1"/>
    <property type="molecule type" value="Genomic_DNA"/>
</dbReference>
<evidence type="ECO:0000313" key="2">
    <source>
        <dbReference type="EMBL" id="GFH48836.1"/>
    </source>
</evidence>
<evidence type="ECO:0000256" key="1">
    <source>
        <dbReference type="SAM" id="MobiDB-lite"/>
    </source>
</evidence>
<sequence length="204" mass="23388">MSYSVPQASASQKRPLQDHSNRPLYESQNNTAYTKGLKTGAPPPAVASCHLEQNHQIHQGTQTFGFNQGSHYQHQNQYHYQQQIQYGHCVNPIVQNASLPPPGYVFQNNTFLNAQGVHPQENGIYQGFQSQSLMMMMNHQHQQMQSNAMPRSKIQELKCNEKWRARHRKNDRNKIQGQHIGKTMFEAVSVSKHPYAIFAPYSSR</sequence>
<feature type="compositionally biased region" description="Polar residues" evidence="1">
    <location>
        <begin position="1"/>
        <end position="14"/>
    </location>
</feature>
<dbReference type="Proteomes" id="UP001054902">
    <property type="component" value="Unassembled WGS sequence"/>
</dbReference>
<proteinExistence type="predicted"/>
<keyword evidence="3" id="KW-1185">Reference proteome</keyword>